<proteinExistence type="predicted"/>
<dbReference type="CDD" id="cd09024">
    <property type="entry name" value="Aldose_epim_lacX"/>
    <property type="match status" value="1"/>
</dbReference>
<dbReference type="Proteomes" id="UP001404104">
    <property type="component" value="Unassembled WGS sequence"/>
</dbReference>
<dbReference type="InterPro" id="IPR011013">
    <property type="entry name" value="Gal_mutarotase_sf_dom"/>
</dbReference>
<dbReference type="InterPro" id="IPR014718">
    <property type="entry name" value="GH-type_carb-bd"/>
</dbReference>
<dbReference type="RefSeq" id="WP_345866056.1">
    <property type="nucleotide sequence ID" value="NZ_JBDIMF010000007.1"/>
</dbReference>
<sequence length="291" mass="31658">MTDLITIKSPKLTARINPFGAELTSLTDRQGKELMTDADPAFWTGHAPILFPIVGALAGDTLRVDGKSYKMDKHGFARRSDFEVVDVQAHHAVFRLTDSDKTRARYPFAFALELTYALEGATLTVTVKIINRGDAPMPASFGFHPAFAWPLPYGEPRDAHRILFGKQEPGALKRIAKDGTIAPEPRESPLDGRSLRLRDDLFSEDALVWDPIASSAVTYGAFGGPTLDVAFPDTPSLGIWTKPGAAYVCIEPWHGIADPSGYAGEFRDKPGVFEIAAGGEKSIKMSVTLNL</sequence>
<organism evidence="1 2">
    <name type="scientific">Sphingomonas qilianensis</name>
    <dbReference type="NCBI Taxonomy" id="1736690"/>
    <lineage>
        <taxon>Bacteria</taxon>
        <taxon>Pseudomonadati</taxon>
        <taxon>Pseudomonadota</taxon>
        <taxon>Alphaproteobacteria</taxon>
        <taxon>Sphingomonadales</taxon>
        <taxon>Sphingomonadaceae</taxon>
        <taxon>Sphingomonas</taxon>
    </lineage>
</organism>
<name>A0ABU9XWA6_9SPHN</name>
<dbReference type="Gene3D" id="2.70.98.10">
    <property type="match status" value="1"/>
</dbReference>
<comment type="caution">
    <text evidence="1">The sequence shown here is derived from an EMBL/GenBank/DDBJ whole genome shotgun (WGS) entry which is preliminary data.</text>
</comment>
<dbReference type="Pfam" id="PF01263">
    <property type="entry name" value="Aldose_epim"/>
    <property type="match status" value="1"/>
</dbReference>
<dbReference type="InterPro" id="IPR037481">
    <property type="entry name" value="LacX"/>
</dbReference>
<keyword evidence="2" id="KW-1185">Reference proteome</keyword>
<evidence type="ECO:0000313" key="1">
    <source>
        <dbReference type="EMBL" id="MEN2787825.1"/>
    </source>
</evidence>
<evidence type="ECO:0000313" key="2">
    <source>
        <dbReference type="Proteomes" id="UP001404104"/>
    </source>
</evidence>
<dbReference type="EMBL" id="JBDIMF010000007">
    <property type="protein sequence ID" value="MEN2787825.1"/>
    <property type="molecule type" value="Genomic_DNA"/>
</dbReference>
<reference evidence="1 2" key="1">
    <citation type="submission" date="2024-05" db="EMBL/GenBank/DDBJ databases">
        <authorList>
            <person name="Liu Q."/>
            <person name="Xin Y.-H."/>
        </authorList>
    </citation>
    <scope>NUCLEOTIDE SEQUENCE [LARGE SCALE GENOMIC DNA]</scope>
    <source>
        <strain evidence="1 2">CGMCC 1.15349</strain>
    </source>
</reference>
<dbReference type="PANTHER" id="PTHR11122:SF13">
    <property type="entry name" value="GLUCOSE-6-PHOSPHATE 1-EPIMERASE"/>
    <property type="match status" value="1"/>
</dbReference>
<protein>
    <submittedName>
        <fullName evidence="1">Aldose 1-epimerase family protein</fullName>
    </submittedName>
</protein>
<gene>
    <name evidence="1" type="ORF">ABC969_15530</name>
</gene>
<accession>A0ABU9XWA6</accession>
<dbReference type="InterPro" id="IPR008183">
    <property type="entry name" value="Aldose_1/G6P_1-epimerase"/>
</dbReference>
<dbReference type="PANTHER" id="PTHR11122">
    <property type="entry name" value="APOSPORY-ASSOCIATED PROTEIN C-RELATED"/>
    <property type="match status" value="1"/>
</dbReference>
<dbReference type="SUPFAM" id="SSF74650">
    <property type="entry name" value="Galactose mutarotase-like"/>
    <property type="match status" value="1"/>
</dbReference>